<reference evidence="1 2" key="1">
    <citation type="submission" date="2017-11" db="EMBL/GenBank/DDBJ databases">
        <title>Comparitive Functional Genomics of Dry Heat Resistant strains isolated from the Viking Spacecraft.</title>
        <authorList>
            <person name="Seuylemezian A."/>
            <person name="Cooper K."/>
            <person name="Vaishampayan P."/>
        </authorList>
    </citation>
    <scope>NUCLEOTIDE SEQUENCE [LARGE SCALE GENOMIC DNA]</scope>
    <source>
        <strain evidence="1 2">V32-6</strain>
    </source>
</reference>
<proteinExistence type="predicted"/>
<evidence type="ECO:0000313" key="2">
    <source>
        <dbReference type="Proteomes" id="UP000234950"/>
    </source>
</evidence>
<evidence type="ECO:0000313" key="1">
    <source>
        <dbReference type="EMBL" id="PLS04016.1"/>
    </source>
</evidence>
<protein>
    <submittedName>
        <fullName evidence="1">Uncharacterized protein</fullName>
    </submittedName>
</protein>
<keyword evidence="2" id="KW-1185">Reference proteome</keyword>
<dbReference type="Proteomes" id="UP000234950">
    <property type="component" value="Unassembled WGS sequence"/>
</dbReference>
<comment type="caution">
    <text evidence="1">The sequence shown here is derived from an EMBL/GenBank/DDBJ whole genome shotgun (WGS) entry which is preliminary data.</text>
</comment>
<dbReference type="EMBL" id="PGVE01000048">
    <property type="protein sequence ID" value="PLS04016.1"/>
    <property type="molecule type" value="Genomic_DNA"/>
</dbReference>
<name>A0A2N5HEQ6_9BACI</name>
<accession>A0A2N5HEQ6</accession>
<dbReference type="RefSeq" id="WP_180960260.1">
    <property type="nucleotide sequence ID" value="NZ_PGVE01000048.1"/>
</dbReference>
<organism evidence="1 2">
    <name type="scientific">Neobacillus cucumis</name>
    <dbReference type="NCBI Taxonomy" id="1740721"/>
    <lineage>
        <taxon>Bacteria</taxon>
        <taxon>Bacillati</taxon>
        <taxon>Bacillota</taxon>
        <taxon>Bacilli</taxon>
        <taxon>Bacillales</taxon>
        <taxon>Bacillaceae</taxon>
        <taxon>Neobacillus</taxon>
    </lineage>
</organism>
<sequence length="81" mass="9537">MAKFQKICHQLDTDKCIRLHYDNIKLLDVITMTKIPVIFEGKDYIMLHQYSSGYCEITEEGASYKEIKLVHFSELIIKQLI</sequence>
<dbReference type="AlphaFoldDB" id="A0A2N5HEQ6"/>
<gene>
    <name evidence="1" type="ORF">CVD27_12715</name>
</gene>